<gene>
    <name evidence="6" type="primary">Nlrc3</name>
    <name evidence="6" type="ORF">AK812_SmicGene7320</name>
</gene>
<keyword evidence="2" id="KW-0433">Leucine-rich repeat</keyword>
<evidence type="ECO:0000313" key="7">
    <source>
        <dbReference type="Proteomes" id="UP000186817"/>
    </source>
</evidence>
<evidence type="ECO:0000256" key="1">
    <source>
        <dbReference type="ARBA" id="ARBA00022468"/>
    </source>
</evidence>
<feature type="region of interest" description="Disordered" evidence="4">
    <location>
        <begin position="1"/>
        <end position="20"/>
    </location>
</feature>
<feature type="region of interest" description="Disordered" evidence="4">
    <location>
        <begin position="33"/>
        <end position="89"/>
    </location>
</feature>
<dbReference type="InterPro" id="IPR001611">
    <property type="entry name" value="Leu-rich_rpt"/>
</dbReference>
<dbReference type="Gene3D" id="3.80.10.10">
    <property type="entry name" value="Ribonuclease Inhibitor"/>
    <property type="match status" value="1"/>
</dbReference>
<dbReference type="GO" id="GO:0005096">
    <property type="term" value="F:GTPase activator activity"/>
    <property type="evidence" value="ECO:0007669"/>
    <property type="project" value="UniProtKB-KW"/>
</dbReference>
<dbReference type="PROSITE" id="PS51203">
    <property type="entry name" value="CS"/>
    <property type="match status" value="1"/>
</dbReference>
<sequence>MTRGPGAPPPGWRPTVKGRNSKADVFATAATGGSLVLPDGGAPVSGSRFRVEPGSGASGLPELQAKPGAGTAKVPDRNTSSEPYPPPNILDKLLDGTQMQLDSADYGRISAVPGVRPAHRGSQPEPAVNVGGQVQPNRTTASQRPEWDSLFDDLDDGERKDPAAEGDPASESWRAGSTVGPDWDHLYKRLPAARDGGEKRADDDALDYAALFSGATDPDDDDLPDLVPTDTRASAEKANPASERGGAPSVSSPREDARGTAGNNSKELEHEEEVNVAQRRLIFDLDSSLVDLACHWQKYGILGHFNLSGHADEGVEAWGEKLMPKGTLSLADFRAHGVELDLSDTHAVSSGFQELEEFSSAVKRDGTVTTLRLSRARIGNSGASWIAGALMRNFTLTELVLSSNSISDEGIDPLAAVLDSNNTLKKIDLSDNRVGSRGAQQLASASSRNRSLTYLDLSRNSIGDQGAEEFLSVLDVAVRPRPSALRILDFAGNSITRRTEERLLSAFHRGITVLESLHLSDSDRAKASAADEGKPPRFTVICTQQGIEIRAGRAGPRAQISWEQDQGDVEVVLKRAEMRKCDAAVVDVAFGYRRLKVTVRAELIMDIELFARIRPEDCAWTVGDGYLQIVLAKAEIGRWQSLTA</sequence>
<dbReference type="AlphaFoldDB" id="A0A1Q9EP24"/>
<dbReference type="Pfam" id="PF13516">
    <property type="entry name" value="LRR_6"/>
    <property type="match status" value="3"/>
</dbReference>
<dbReference type="InterPro" id="IPR007052">
    <property type="entry name" value="CS_dom"/>
</dbReference>
<dbReference type="GO" id="GO:0031267">
    <property type="term" value="F:small GTPase binding"/>
    <property type="evidence" value="ECO:0007669"/>
    <property type="project" value="TreeGrafter"/>
</dbReference>
<dbReference type="CDD" id="cd06467">
    <property type="entry name" value="p23_NUDC_like"/>
    <property type="match status" value="1"/>
</dbReference>
<dbReference type="SUPFAM" id="SSF52047">
    <property type="entry name" value="RNI-like"/>
    <property type="match status" value="1"/>
</dbReference>
<dbReference type="PANTHER" id="PTHR24113">
    <property type="entry name" value="RAN GTPASE-ACTIVATING PROTEIN 1"/>
    <property type="match status" value="1"/>
</dbReference>
<evidence type="ECO:0000259" key="5">
    <source>
        <dbReference type="PROSITE" id="PS51203"/>
    </source>
</evidence>
<dbReference type="SUPFAM" id="SSF49764">
    <property type="entry name" value="HSP20-like chaperones"/>
    <property type="match status" value="1"/>
</dbReference>
<dbReference type="OrthoDB" id="341587at2759"/>
<dbReference type="Gene3D" id="2.60.40.790">
    <property type="match status" value="1"/>
</dbReference>
<evidence type="ECO:0000313" key="6">
    <source>
        <dbReference type="EMBL" id="OLQ09173.1"/>
    </source>
</evidence>
<dbReference type="InterPro" id="IPR032675">
    <property type="entry name" value="LRR_dom_sf"/>
</dbReference>
<evidence type="ECO:0000256" key="3">
    <source>
        <dbReference type="ARBA" id="ARBA00022737"/>
    </source>
</evidence>
<dbReference type="SMART" id="SM00368">
    <property type="entry name" value="LRR_RI"/>
    <property type="match status" value="4"/>
</dbReference>
<dbReference type="PROSITE" id="PS51450">
    <property type="entry name" value="LRR"/>
    <property type="match status" value="1"/>
</dbReference>
<proteinExistence type="predicted"/>
<organism evidence="6 7">
    <name type="scientific">Symbiodinium microadriaticum</name>
    <name type="common">Dinoflagellate</name>
    <name type="synonym">Zooxanthella microadriatica</name>
    <dbReference type="NCBI Taxonomy" id="2951"/>
    <lineage>
        <taxon>Eukaryota</taxon>
        <taxon>Sar</taxon>
        <taxon>Alveolata</taxon>
        <taxon>Dinophyceae</taxon>
        <taxon>Suessiales</taxon>
        <taxon>Symbiodiniaceae</taxon>
        <taxon>Symbiodinium</taxon>
    </lineage>
</organism>
<dbReference type="EMBL" id="LSRX01000103">
    <property type="protein sequence ID" value="OLQ09173.1"/>
    <property type="molecule type" value="Genomic_DNA"/>
</dbReference>
<feature type="compositionally biased region" description="Polar residues" evidence="4">
    <location>
        <begin position="132"/>
        <end position="143"/>
    </location>
</feature>
<keyword evidence="7" id="KW-1185">Reference proteome</keyword>
<feature type="region of interest" description="Disordered" evidence="4">
    <location>
        <begin position="112"/>
        <end position="184"/>
    </location>
</feature>
<dbReference type="GO" id="GO:0005634">
    <property type="term" value="C:nucleus"/>
    <property type="evidence" value="ECO:0007669"/>
    <property type="project" value="TreeGrafter"/>
</dbReference>
<dbReference type="InterPro" id="IPR008978">
    <property type="entry name" value="HSP20-like_chaperone"/>
</dbReference>
<dbReference type="GO" id="GO:0006913">
    <property type="term" value="P:nucleocytoplasmic transport"/>
    <property type="evidence" value="ECO:0007669"/>
    <property type="project" value="TreeGrafter"/>
</dbReference>
<feature type="compositionally biased region" description="Pro residues" evidence="4">
    <location>
        <begin position="1"/>
        <end position="12"/>
    </location>
</feature>
<keyword evidence="1" id="KW-0343">GTPase activation</keyword>
<dbReference type="Pfam" id="PF04969">
    <property type="entry name" value="CS"/>
    <property type="match status" value="1"/>
</dbReference>
<accession>A0A1Q9EP24</accession>
<feature type="region of interest" description="Disordered" evidence="4">
    <location>
        <begin position="212"/>
        <end position="271"/>
    </location>
</feature>
<dbReference type="GO" id="GO:0005829">
    <property type="term" value="C:cytosol"/>
    <property type="evidence" value="ECO:0007669"/>
    <property type="project" value="TreeGrafter"/>
</dbReference>
<evidence type="ECO:0000256" key="2">
    <source>
        <dbReference type="ARBA" id="ARBA00022614"/>
    </source>
</evidence>
<evidence type="ECO:0000256" key="4">
    <source>
        <dbReference type="SAM" id="MobiDB-lite"/>
    </source>
</evidence>
<dbReference type="PANTHER" id="PTHR24113:SF12">
    <property type="entry name" value="RAN GTPASE-ACTIVATING PROTEIN 1"/>
    <property type="match status" value="1"/>
</dbReference>
<dbReference type="Proteomes" id="UP000186817">
    <property type="component" value="Unassembled WGS sequence"/>
</dbReference>
<feature type="domain" description="CS" evidence="5">
    <location>
        <begin position="555"/>
        <end position="643"/>
    </location>
</feature>
<keyword evidence="3" id="KW-0677">Repeat</keyword>
<dbReference type="InterPro" id="IPR027038">
    <property type="entry name" value="RanGap"/>
</dbReference>
<dbReference type="GO" id="GO:0048471">
    <property type="term" value="C:perinuclear region of cytoplasm"/>
    <property type="evidence" value="ECO:0007669"/>
    <property type="project" value="TreeGrafter"/>
</dbReference>
<comment type="caution">
    <text evidence="6">The sequence shown here is derived from an EMBL/GenBank/DDBJ whole genome shotgun (WGS) entry which is preliminary data.</text>
</comment>
<reference evidence="6 7" key="1">
    <citation type="submission" date="2016-02" db="EMBL/GenBank/DDBJ databases">
        <title>Genome analysis of coral dinoflagellate symbionts highlights evolutionary adaptations to a symbiotic lifestyle.</title>
        <authorList>
            <person name="Aranda M."/>
            <person name="Li Y."/>
            <person name="Liew Y.J."/>
            <person name="Baumgarten S."/>
            <person name="Simakov O."/>
            <person name="Wilson M."/>
            <person name="Piel J."/>
            <person name="Ashoor H."/>
            <person name="Bougouffa S."/>
            <person name="Bajic V.B."/>
            <person name="Ryu T."/>
            <person name="Ravasi T."/>
            <person name="Bayer T."/>
            <person name="Micklem G."/>
            <person name="Kim H."/>
            <person name="Bhak J."/>
            <person name="Lajeunesse T.C."/>
            <person name="Voolstra C.R."/>
        </authorList>
    </citation>
    <scope>NUCLEOTIDE SEQUENCE [LARGE SCALE GENOMIC DNA]</scope>
    <source>
        <strain evidence="6 7">CCMP2467</strain>
    </source>
</reference>
<protein>
    <submittedName>
        <fullName evidence="6">Protein NLRC3</fullName>
    </submittedName>
</protein>
<name>A0A1Q9EP24_SYMMI</name>